<dbReference type="GO" id="GO:0052693">
    <property type="term" value="F:epoxyqueuosine reductase activity"/>
    <property type="evidence" value="ECO:0007669"/>
    <property type="project" value="TreeGrafter"/>
</dbReference>
<dbReference type="Pfam" id="PF13484">
    <property type="entry name" value="Fer4_16"/>
    <property type="match status" value="1"/>
</dbReference>
<keyword evidence="1" id="KW-0411">Iron-sulfur</keyword>
<dbReference type="InterPro" id="IPR004453">
    <property type="entry name" value="QueG"/>
</dbReference>
<evidence type="ECO:0000313" key="2">
    <source>
        <dbReference type="EMBL" id="PIM80103.1"/>
    </source>
</evidence>
<sequence length="314" mass="36238">MEQLANKIREKALEYGFSNCGIISVDKMEGFKKLYRKRIFKAPTSWLVYRTLKLSQTRKRFPWAKSVIVCTYWLGKFKFPKELQGKYAKAFILSQNNEKINKDYKEREKFEKWLEENGIRYEGGDKLGHGSIGSLRYAAVTAGLGIIRKNNFFYDERGSYVELVAYVIDKECELIHKNNLKKCSPKCDLCQKACQTKALKAPNTMEPLKCISFWTTFGKGAVPPNLKKEMFREWICGCDDCQDVCPFNRRHNWEVGEDLEGLAELSSNLMAEKIKDASDEFLINNVASLTDNHILAKDVSTLRKNAKRALSYKK</sequence>
<protein>
    <submittedName>
        <fullName evidence="2">4Fe-4S ferredoxin</fullName>
    </submittedName>
</protein>
<keyword evidence="1" id="KW-0408">Iron</keyword>
<keyword evidence="1" id="KW-0479">Metal-binding</keyword>
<name>A0A2G9EGQ7_9FUSO</name>
<gene>
    <name evidence="2" type="ORF">CTM71_06830</name>
</gene>
<proteinExistence type="predicted"/>
<dbReference type="RefSeq" id="WP_099958753.1">
    <property type="nucleotide sequence ID" value="NZ_PEQY01000001.1"/>
</dbReference>
<comment type="caution">
    <text evidence="2">The sequence shown here is derived from an EMBL/GenBank/DDBJ whole genome shotgun (WGS) entry which is preliminary data.</text>
</comment>
<dbReference type="EMBL" id="PEQY01000001">
    <property type="protein sequence ID" value="PIM80103.1"/>
    <property type="molecule type" value="Genomic_DNA"/>
</dbReference>
<dbReference type="Proteomes" id="UP000229011">
    <property type="component" value="Unassembled WGS sequence"/>
</dbReference>
<reference evidence="2 3" key="1">
    <citation type="submission" date="2017-11" db="EMBL/GenBank/DDBJ databases">
        <title>Genome sequencing of Fusobacterium periodonticum KCOM 1259.</title>
        <authorList>
            <person name="Kook J.-K."/>
            <person name="Park S.-N."/>
            <person name="Lim Y.K."/>
        </authorList>
    </citation>
    <scope>NUCLEOTIDE SEQUENCE [LARGE SCALE GENOMIC DNA]</scope>
    <source>
        <strain evidence="2 3">KCOM 1259</strain>
    </source>
</reference>
<dbReference type="AlphaFoldDB" id="A0A2G9EGQ7"/>
<dbReference type="GO" id="GO:0008616">
    <property type="term" value="P:tRNA queuosine(34) biosynthetic process"/>
    <property type="evidence" value="ECO:0007669"/>
    <property type="project" value="InterPro"/>
</dbReference>
<evidence type="ECO:0000313" key="3">
    <source>
        <dbReference type="Proteomes" id="UP000229011"/>
    </source>
</evidence>
<dbReference type="GO" id="GO:0051539">
    <property type="term" value="F:4 iron, 4 sulfur cluster binding"/>
    <property type="evidence" value="ECO:0007669"/>
    <property type="project" value="UniProtKB-KW"/>
</dbReference>
<dbReference type="PANTHER" id="PTHR30002">
    <property type="entry name" value="EPOXYQUEUOSINE REDUCTASE"/>
    <property type="match status" value="1"/>
</dbReference>
<organism evidence="2 3">
    <name type="scientific">Fusobacterium pseudoperiodonticum</name>
    <dbReference type="NCBI Taxonomy" id="2663009"/>
    <lineage>
        <taxon>Bacteria</taxon>
        <taxon>Fusobacteriati</taxon>
        <taxon>Fusobacteriota</taxon>
        <taxon>Fusobacteriia</taxon>
        <taxon>Fusobacteriales</taxon>
        <taxon>Fusobacteriaceae</taxon>
        <taxon>Fusobacterium</taxon>
    </lineage>
</organism>
<keyword evidence="1" id="KW-0004">4Fe-4S</keyword>
<dbReference type="SUPFAM" id="SSF54862">
    <property type="entry name" value="4Fe-4S ferredoxins"/>
    <property type="match status" value="1"/>
</dbReference>
<accession>A0A2G9EGQ7</accession>
<evidence type="ECO:0000256" key="1">
    <source>
        <dbReference type="ARBA" id="ARBA00022485"/>
    </source>
</evidence>
<dbReference type="GeneID" id="93328157"/>
<dbReference type="PANTHER" id="PTHR30002:SF4">
    <property type="entry name" value="EPOXYQUEUOSINE REDUCTASE"/>
    <property type="match status" value="1"/>
</dbReference>